<gene>
    <name evidence="13" type="ORF">DBRI1063_LOCUS17513</name>
</gene>
<keyword evidence="3" id="KW-0963">Cytoplasm</keyword>
<dbReference type="PROSITE" id="PS50021">
    <property type="entry name" value="CH"/>
    <property type="match status" value="1"/>
</dbReference>
<dbReference type="InterPro" id="IPR004953">
    <property type="entry name" value="EB1_C"/>
</dbReference>
<evidence type="ECO:0000256" key="4">
    <source>
        <dbReference type="ARBA" id="ARBA00022618"/>
    </source>
</evidence>
<keyword evidence="5 9" id="KW-0493">Microtubule</keyword>
<dbReference type="InterPro" id="IPR027328">
    <property type="entry name" value="MAPRE"/>
</dbReference>
<accession>A0A6U3SK83</accession>
<evidence type="ECO:0000256" key="5">
    <source>
        <dbReference type="ARBA" id="ARBA00022701"/>
    </source>
</evidence>
<keyword evidence="8" id="KW-0131">Cell cycle</keyword>
<dbReference type="AlphaFoldDB" id="A0A6U3SK83"/>
<evidence type="ECO:0000259" key="11">
    <source>
        <dbReference type="PROSITE" id="PS50021"/>
    </source>
</evidence>
<dbReference type="PANTHER" id="PTHR10623">
    <property type="entry name" value="MICROTUBULE-ASSOCIATED PROTEIN RP/EB FAMILY MEMBER"/>
    <property type="match status" value="1"/>
</dbReference>
<dbReference type="Gene3D" id="1.10.418.10">
    <property type="entry name" value="Calponin-like domain"/>
    <property type="match status" value="1"/>
</dbReference>
<keyword evidence="6" id="KW-0498">Mitosis</keyword>
<feature type="region of interest" description="Disordered" evidence="10">
    <location>
        <begin position="138"/>
        <end position="239"/>
    </location>
</feature>
<sequence length="398" mass="44737">MSRGGTSDAAVGMMDGAYFTGRKEIIEFFNELLDLNLSKIEQTASGAVACQLLEYIFPGSVQMKRVNWEAKSSYEFIQNYKLLQAAFSKNRIQKYIDVDKLIRAKYQDNLEFCQWLKAFYDQSAPPYRDNYDPVAVRAKGKGSRNADPCFNCTGQNKAAPSAPAPRPATRQRNVAPTRKPVTSTARSRETSPKPPAMGSGAVRTTQGRQPQRPPQRQAQRQAQRQPQRRQNVEDSADDEAAVVADASLMKKNSELMARNAELELTMSTIEKERDFYFEKLRGIEIMLQVHDEKSGENGSGVDSVETDALIKRIFRVLYATSDDEVVVDDNGELIEGEIEGDGSDQERILLDEHEEEDGLQDSIGNEFHDELHEDIIGGDDDLHEDLLTEDLDVHSYDD</sequence>
<dbReference type="InterPro" id="IPR036133">
    <property type="entry name" value="EB1_C_sf"/>
</dbReference>
<dbReference type="GO" id="GO:0008017">
    <property type="term" value="F:microtubule binding"/>
    <property type="evidence" value="ECO:0007669"/>
    <property type="project" value="InterPro"/>
</dbReference>
<dbReference type="SUPFAM" id="SSF140612">
    <property type="entry name" value="EB1 dimerisation domain-like"/>
    <property type="match status" value="1"/>
</dbReference>
<evidence type="ECO:0000256" key="6">
    <source>
        <dbReference type="ARBA" id="ARBA00022776"/>
    </source>
</evidence>
<keyword evidence="7" id="KW-0206">Cytoskeleton</keyword>
<dbReference type="InterPro" id="IPR001715">
    <property type="entry name" value="CH_dom"/>
</dbReference>
<name>A0A6U3SK83_9STRA</name>
<dbReference type="SUPFAM" id="SSF47576">
    <property type="entry name" value="Calponin-homology domain, CH-domain"/>
    <property type="match status" value="1"/>
</dbReference>
<comment type="subcellular location">
    <subcellularLocation>
        <location evidence="1">Cytoplasm</location>
        <location evidence="1">Cytoskeleton</location>
    </subcellularLocation>
</comment>
<feature type="compositionally biased region" description="Low complexity" evidence="10">
    <location>
        <begin position="208"/>
        <end position="229"/>
    </location>
</feature>
<dbReference type="EMBL" id="HBGN01027155">
    <property type="protein sequence ID" value="CAD9342816.1"/>
    <property type="molecule type" value="Transcribed_RNA"/>
</dbReference>
<reference evidence="13" key="1">
    <citation type="submission" date="2021-01" db="EMBL/GenBank/DDBJ databases">
        <authorList>
            <person name="Corre E."/>
            <person name="Pelletier E."/>
            <person name="Niang G."/>
            <person name="Scheremetjew M."/>
            <person name="Finn R."/>
            <person name="Kale V."/>
            <person name="Holt S."/>
            <person name="Cochrane G."/>
            <person name="Meng A."/>
            <person name="Brown T."/>
            <person name="Cohen L."/>
        </authorList>
    </citation>
    <scope>NUCLEOTIDE SEQUENCE</scope>
    <source>
        <strain evidence="13">Pop2</strain>
    </source>
</reference>
<comment type="similarity">
    <text evidence="2">Belongs to the MAPRE family.</text>
</comment>
<dbReference type="Pfam" id="PF03271">
    <property type="entry name" value="EB1"/>
    <property type="match status" value="1"/>
</dbReference>
<evidence type="ECO:0000256" key="1">
    <source>
        <dbReference type="ARBA" id="ARBA00004245"/>
    </source>
</evidence>
<feature type="domain" description="Calponin-homology (CH)" evidence="11">
    <location>
        <begin position="19"/>
        <end position="121"/>
    </location>
</feature>
<protein>
    <recommendedName>
        <fullName evidence="14">EB1 C-terminal domain-containing protein</fullName>
    </recommendedName>
</protein>
<dbReference type="Pfam" id="PF00307">
    <property type="entry name" value="CH"/>
    <property type="match status" value="1"/>
</dbReference>
<evidence type="ECO:0000256" key="9">
    <source>
        <dbReference type="PROSITE-ProRule" id="PRU00576"/>
    </source>
</evidence>
<dbReference type="Gene3D" id="1.20.5.1430">
    <property type="match status" value="1"/>
</dbReference>
<feature type="compositionally biased region" description="Polar residues" evidence="10">
    <location>
        <begin position="170"/>
        <end position="185"/>
    </location>
</feature>
<evidence type="ECO:0000259" key="12">
    <source>
        <dbReference type="PROSITE" id="PS51230"/>
    </source>
</evidence>
<keyword evidence="4" id="KW-0132">Cell division</keyword>
<organism evidence="13">
    <name type="scientific">Ditylum brightwellii</name>
    <dbReference type="NCBI Taxonomy" id="49249"/>
    <lineage>
        <taxon>Eukaryota</taxon>
        <taxon>Sar</taxon>
        <taxon>Stramenopiles</taxon>
        <taxon>Ochrophyta</taxon>
        <taxon>Bacillariophyta</taxon>
        <taxon>Mediophyceae</taxon>
        <taxon>Lithodesmiophycidae</taxon>
        <taxon>Lithodesmiales</taxon>
        <taxon>Lithodesmiaceae</taxon>
        <taxon>Ditylum</taxon>
    </lineage>
</organism>
<evidence type="ECO:0008006" key="14">
    <source>
        <dbReference type="Google" id="ProtNLM"/>
    </source>
</evidence>
<dbReference type="FunFam" id="1.10.418.10:FF:000028">
    <property type="entry name" value="RP/EB family microtubule-associated protein"/>
    <property type="match status" value="1"/>
</dbReference>
<evidence type="ECO:0000256" key="2">
    <source>
        <dbReference type="ARBA" id="ARBA00010729"/>
    </source>
</evidence>
<dbReference type="PROSITE" id="PS51230">
    <property type="entry name" value="EB1_C"/>
    <property type="match status" value="1"/>
</dbReference>
<evidence type="ECO:0000256" key="7">
    <source>
        <dbReference type="ARBA" id="ARBA00023212"/>
    </source>
</evidence>
<evidence type="ECO:0000313" key="13">
    <source>
        <dbReference type="EMBL" id="CAD9342816.1"/>
    </source>
</evidence>
<dbReference type="GO" id="GO:0051301">
    <property type="term" value="P:cell division"/>
    <property type="evidence" value="ECO:0007669"/>
    <property type="project" value="UniProtKB-KW"/>
</dbReference>
<evidence type="ECO:0000256" key="8">
    <source>
        <dbReference type="ARBA" id="ARBA00023306"/>
    </source>
</evidence>
<feature type="domain" description="EB1 C-terminal" evidence="12">
    <location>
        <begin position="244"/>
        <end position="326"/>
    </location>
</feature>
<dbReference type="InterPro" id="IPR036872">
    <property type="entry name" value="CH_dom_sf"/>
</dbReference>
<evidence type="ECO:0000256" key="10">
    <source>
        <dbReference type="SAM" id="MobiDB-lite"/>
    </source>
</evidence>
<evidence type="ECO:0000256" key="3">
    <source>
        <dbReference type="ARBA" id="ARBA00022490"/>
    </source>
</evidence>
<proteinExistence type="inferred from homology"/>
<dbReference type="GO" id="GO:0005874">
    <property type="term" value="C:microtubule"/>
    <property type="evidence" value="ECO:0007669"/>
    <property type="project" value="UniProtKB-KW"/>
</dbReference>